<organism evidence="2 3">
    <name type="scientific">Microbacterium ginsengisoli</name>
    <dbReference type="NCBI Taxonomy" id="400772"/>
    <lineage>
        <taxon>Bacteria</taxon>
        <taxon>Bacillati</taxon>
        <taxon>Actinomycetota</taxon>
        <taxon>Actinomycetes</taxon>
        <taxon>Micrococcales</taxon>
        <taxon>Microbacteriaceae</taxon>
        <taxon>Microbacterium</taxon>
    </lineage>
</organism>
<feature type="non-terminal residue" evidence="2">
    <location>
        <position position="75"/>
    </location>
</feature>
<evidence type="ECO:0000313" key="3">
    <source>
        <dbReference type="Proteomes" id="UP000257479"/>
    </source>
</evidence>
<evidence type="ECO:0000256" key="1">
    <source>
        <dbReference type="SAM" id="MobiDB-lite"/>
    </source>
</evidence>
<proteinExistence type="predicted"/>
<dbReference type="Proteomes" id="UP000257479">
    <property type="component" value="Unassembled WGS sequence"/>
</dbReference>
<dbReference type="EMBL" id="DMNG01000065">
    <property type="protein sequence ID" value="HAN23703.1"/>
    <property type="molecule type" value="Genomic_DNA"/>
</dbReference>
<sequence length="75" mass="7691">AGFLGGAAPVDIVAPRASKTFDLSVVVPVDDMLHPPPPPGEPPAAGGREEAASDDWFAEGTSNTEITGSVWPHVE</sequence>
<reference evidence="2 3" key="1">
    <citation type="journal article" date="2018" name="Nat. Biotechnol.">
        <title>A standardized bacterial taxonomy based on genome phylogeny substantially revises the tree of life.</title>
        <authorList>
            <person name="Parks D.H."/>
            <person name="Chuvochina M."/>
            <person name="Waite D.W."/>
            <person name="Rinke C."/>
            <person name="Skarshewski A."/>
            <person name="Chaumeil P.A."/>
            <person name="Hugenholtz P."/>
        </authorList>
    </citation>
    <scope>NUCLEOTIDE SEQUENCE [LARGE SCALE GENOMIC DNA]</scope>
    <source>
        <strain evidence="2">UBA9152</strain>
    </source>
</reference>
<evidence type="ECO:0000313" key="2">
    <source>
        <dbReference type="EMBL" id="HAN23703.1"/>
    </source>
</evidence>
<gene>
    <name evidence="2" type="ORF">DCP95_03920</name>
</gene>
<name>A0A3C1KB57_9MICO</name>
<feature type="non-terminal residue" evidence="2">
    <location>
        <position position="1"/>
    </location>
</feature>
<feature type="region of interest" description="Disordered" evidence="1">
    <location>
        <begin position="31"/>
        <end position="53"/>
    </location>
</feature>
<accession>A0A3C1KB57</accession>
<protein>
    <submittedName>
        <fullName evidence="2">Uncharacterized protein</fullName>
    </submittedName>
</protein>
<dbReference type="AlphaFoldDB" id="A0A3C1KB57"/>
<comment type="caution">
    <text evidence="2">The sequence shown here is derived from an EMBL/GenBank/DDBJ whole genome shotgun (WGS) entry which is preliminary data.</text>
</comment>